<keyword evidence="2" id="KW-1185">Reference proteome</keyword>
<dbReference type="Proteomes" id="UP000606786">
    <property type="component" value="Unassembled WGS sequence"/>
</dbReference>
<name>A0A811V3C9_CERCA</name>
<feature type="non-terminal residue" evidence="1">
    <location>
        <position position="1"/>
    </location>
</feature>
<reference evidence="1" key="1">
    <citation type="submission" date="2020-11" db="EMBL/GenBank/DDBJ databases">
        <authorList>
            <person name="Whitehead M."/>
        </authorList>
    </citation>
    <scope>NUCLEOTIDE SEQUENCE</scope>
    <source>
        <strain evidence="1">EGII</strain>
    </source>
</reference>
<gene>
    <name evidence="1" type="ORF">CCAP1982_LOCUS14307</name>
</gene>
<sequence length="54" mass="6136">LKLKAIELEESDTSEGSHPGKHKTAISTSTLDENLKMNLLYAPVFMKCRRRLSF</sequence>
<accession>A0A811V3C9</accession>
<evidence type="ECO:0000313" key="1">
    <source>
        <dbReference type="EMBL" id="CAD7005969.1"/>
    </source>
</evidence>
<proteinExistence type="predicted"/>
<comment type="caution">
    <text evidence="1">The sequence shown here is derived from an EMBL/GenBank/DDBJ whole genome shotgun (WGS) entry which is preliminary data.</text>
</comment>
<dbReference type="AlphaFoldDB" id="A0A811V3C9"/>
<dbReference type="EMBL" id="CAJHJT010000034">
    <property type="protein sequence ID" value="CAD7005969.1"/>
    <property type="molecule type" value="Genomic_DNA"/>
</dbReference>
<evidence type="ECO:0000313" key="2">
    <source>
        <dbReference type="Proteomes" id="UP000606786"/>
    </source>
</evidence>
<protein>
    <submittedName>
        <fullName evidence="1">(Mediterranean fruit fly) hypothetical protein</fullName>
    </submittedName>
</protein>
<organism evidence="1 2">
    <name type="scientific">Ceratitis capitata</name>
    <name type="common">Mediterranean fruit fly</name>
    <name type="synonym">Tephritis capitata</name>
    <dbReference type="NCBI Taxonomy" id="7213"/>
    <lineage>
        <taxon>Eukaryota</taxon>
        <taxon>Metazoa</taxon>
        <taxon>Ecdysozoa</taxon>
        <taxon>Arthropoda</taxon>
        <taxon>Hexapoda</taxon>
        <taxon>Insecta</taxon>
        <taxon>Pterygota</taxon>
        <taxon>Neoptera</taxon>
        <taxon>Endopterygota</taxon>
        <taxon>Diptera</taxon>
        <taxon>Brachycera</taxon>
        <taxon>Muscomorpha</taxon>
        <taxon>Tephritoidea</taxon>
        <taxon>Tephritidae</taxon>
        <taxon>Ceratitis</taxon>
        <taxon>Ceratitis</taxon>
    </lineage>
</organism>